<dbReference type="CDD" id="cd00038">
    <property type="entry name" value="CAP_ED"/>
    <property type="match status" value="2"/>
</dbReference>
<organism evidence="3 4">
    <name type="scientific">Tetrahymena thermophila (strain SB210)</name>
    <dbReference type="NCBI Taxonomy" id="312017"/>
    <lineage>
        <taxon>Eukaryota</taxon>
        <taxon>Sar</taxon>
        <taxon>Alveolata</taxon>
        <taxon>Ciliophora</taxon>
        <taxon>Intramacronucleata</taxon>
        <taxon>Oligohymenophorea</taxon>
        <taxon>Hymenostomatida</taxon>
        <taxon>Tetrahymenina</taxon>
        <taxon>Tetrahymenidae</taxon>
        <taxon>Tetrahymena</taxon>
    </lineage>
</organism>
<reference evidence="4" key="1">
    <citation type="journal article" date="2006" name="PLoS Biol.">
        <title>Macronuclear genome sequence of the ciliate Tetrahymena thermophila, a model eukaryote.</title>
        <authorList>
            <person name="Eisen J.A."/>
            <person name="Coyne R.S."/>
            <person name="Wu M."/>
            <person name="Wu D."/>
            <person name="Thiagarajan M."/>
            <person name="Wortman J.R."/>
            <person name="Badger J.H."/>
            <person name="Ren Q."/>
            <person name="Amedeo P."/>
            <person name="Jones K.M."/>
            <person name="Tallon L.J."/>
            <person name="Delcher A.L."/>
            <person name="Salzberg S.L."/>
            <person name="Silva J.C."/>
            <person name="Haas B.J."/>
            <person name="Majoros W.H."/>
            <person name="Farzad M."/>
            <person name="Carlton J.M."/>
            <person name="Smith R.K. Jr."/>
            <person name="Garg J."/>
            <person name="Pearlman R.E."/>
            <person name="Karrer K.M."/>
            <person name="Sun L."/>
            <person name="Manning G."/>
            <person name="Elde N.C."/>
            <person name="Turkewitz A.P."/>
            <person name="Asai D.J."/>
            <person name="Wilkes D.E."/>
            <person name="Wang Y."/>
            <person name="Cai H."/>
            <person name="Collins K."/>
            <person name="Stewart B.A."/>
            <person name="Lee S.R."/>
            <person name="Wilamowska K."/>
            <person name="Weinberg Z."/>
            <person name="Ruzzo W.L."/>
            <person name="Wloga D."/>
            <person name="Gaertig J."/>
            <person name="Frankel J."/>
            <person name="Tsao C.-C."/>
            <person name="Gorovsky M.A."/>
            <person name="Keeling P.J."/>
            <person name="Waller R.F."/>
            <person name="Patron N.J."/>
            <person name="Cherry J.M."/>
            <person name="Stover N.A."/>
            <person name="Krieger C.J."/>
            <person name="del Toro C."/>
            <person name="Ryder H.F."/>
            <person name="Williamson S.C."/>
            <person name="Barbeau R.A."/>
            <person name="Hamilton E.P."/>
            <person name="Orias E."/>
        </authorList>
    </citation>
    <scope>NUCLEOTIDE SEQUENCE [LARGE SCALE GENOMIC DNA]</scope>
    <source>
        <strain evidence="4">SB210</strain>
    </source>
</reference>
<dbReference type="InterPro" id="IPR050503">
    <property type="entry name" value="cAMP-dep_PK_reg_su-like"/>
</dbReference>
<dbReference type="SUPFAM" id="SSF51206">
    <property type="entry name" value="cAMP-binding domain-like"/>
    <property type="match status" value="2"/>
</dbReference>
<dbReference type="EMBL" id="GG662443">
    <property type="protein sequence ID" value="EAS04571.2"/>
    <property type="molecule type" value="Genomic_DNA"/>
</dbReference>
<feature type="region of interest" description="Disordered" evidence="1">
    <location>
        <begin position="60"/>
        <end position="81"/>
    </location>
</feature>
<feature type="compositionally biased region" description="Basic and acidic residues" evidence="1">
    <location>
        <begin position="1163"/>
        <end position="1173"/>
    </location>
</feature>
<dbReference type="InParanoid" id="I7LXG0"/>
<evidence type="ECO:0000313" key="4">
    <source>
        <dbReference type="Proteomes" id="UP000009168"/>
    </source>
</evidence>
<feature type="domain" description="Cyclic nucleotide-binding" evidence="2">
    <location>
        <begin position="204"/>
        <end position="352"/>
    </location>
</feature>
<dbReference type="InterPro" id="IPR018490">
    <property type="entry name" value="cNMP-bd_dom_sf"/>
</dbReference>
<dbReference type="PANTHER" id="PTHR11635:SF152">
    <property type="entry name" value="CAMP-DEPENDENT PROTEIN KINASE TYPE I REGULATORY SUBUNIT-RELATED"/>
    <property type="match status" value="1"/>
</dbReference>
<gene>
    <name evidence="3" type="ORF">TTHERM_00238910</name>
</gene>
<evidence type="ECO:0000259" key="2">
    <source>
        <dbReference type="PROSITE" id="PS50042"/>
    </source>
</evidence>
<feature type="domain" description="Cyclic nucleotide-binding" evidence="2">
    <location>
        <begin position="355"/>
        <end position="495"/>
    </location>
</feature>
<dbReference type="Pfam" id="PF00027">
    <property type="entry name" value="cNMP_binding"/>
    <property type="match status" value="1"/>
</dbReference>
<evidence type="ECO:0000256" key="1">
    <source>
        <dbReference type="SAM" id="MobiDB-lite"/>
    </source>
</evidence>
<keyword evidence="4" id="KW-1185">Reference proteome</keyword>
<evidence type="ECO:0000313" key="3">
    <source>
        <dbReference type="EMBL" id="EAS04571.2"/>
    </source>
</evidence>
<feature type="compositionally biased region" description="Polar residues" evidence="1">
    <location>
        <begin position="988"/>
        <end position="1004"/>
    </location>
</feature>
<proteinExistence type="predicted"/>
<dbReference type="PANTHER" id="PTHR11635">
    <property type="entry name" value="CAMP-DEPENDENT PROTEIN KINASE REGULATORY CHAIN"/>
    <property type="match status" value="1"/>
</dbReference>
<dbReference type="KEGG" id="tet:TTHERM_00238910"/>
<dbReference type="Proteomes" id="UP000009168">
    <property type="component" value="Unassembled WGS sequence"/>
</dbReference>
<dbReference type="PROSITE" id="PS50042">
    <property type="entry name" value="CNMP_BINDING_3"/>
    <property type="match status" value="2"/>
</dbReference>
<dbReference type="GeneID" id="7829211"/>
<dbReference type="STRING" id="312017.I7LXG0"/>
<accession>I7LXG0</accession>
<dbReference type="GO" id="GO:0005829">
    <property type="term" value="C:cytosol"/>
    <property type="evidence" value="ECO:0007669"/>
    <property type="project" value="TreeGrafter"/>
</dbReference>
<dbReference type="Gene3D" id="2.60.120.10">
    <property type="entry name" value="Jelly Rolls"/>
    <property type="match status" value="2"/>
</dbReference>
<sequence>MTSQQDNNFPLKPQIVINEIQNDIKDNKQQMESQVQTHQNEIKVQENQNNLQLNLSQLQEKNEQSKQKQNKNNKLEESNTQIQKPNITIQISDTQLCSNPSIALDIGQEDSQLQKQDQCSQAELAHQKNKKNVQKYIVPVIAAPQQFQKIDLKNEQHQRIIINILQKNRPKNNIETDIMFDLIENLPFFKNNKAVLSQSATTKELLQSLKLEFFQKNEILFSKGDIGNTFYIILSGSAYCLLELQKLEQNPKIKEEGSKKKILFTFDLATNPTFDQEQAALKQILPNMNMVKIFLPGESFGEIALITSQPRTATLILRQDSYLMTLSKEAYNKILGQYDQLILRDRRKFLMNFQCFKYHNYSKLLSLLHFMKIQVFNKKYVLYKEGDKPDHIYFIKQGEVEISKQYDLDKEIEEKDTSLELQQWRTQRKAQIYKLNKVQQIKDKIESLFQIEVVILGQNNCFGEEDIFLNNTKRKSSATVISSSAEIFSIEKQKLFNELNIFQTLDLFEKEFKLKYQQQQINFQKNINSAIVSRKAQLLKNMMKNGVISQSPSNQLQILQACNSPKQEKGFYLPKIFSARNSNFMQQSFGSETPKFQKQTEEDFSQQLQLTQNLSNENFAFHINGGSNYGTPKNKYFQNEFYAHQSLNDRRKNNLQKITQSSSRVNTEPSKFQEFEPCSQMKTLNSQIMNNFDQNPNFSNRTSIDSSQIYNHKFKMMNSQEFLSKNLKPSFEDTSQEGGDLSLFSKEQFAYNSKSISSPYQLESLKLNFIDSSPSQSIDQLKYFRSPKMSKTLIQIKETIRKTEEQKKYSQIDIVNRINKELEEKQLQLVDLNTRSLDLREVSGELLKIYIQKHSQHQMSESLQNIAQQRLLSMSSTLRDTSNNRLYMKYSGSYNSKKPNDIKAASTQRIQTLTSPKSLIQNNETKEDQILNNEKNEKQPESQQNQIVSTQKKKINIQVKIPENSLSDWQDTQQVSHTKSSFNKQESFGFQSVQNTPKSNFNESSKTHKKNEFQIETPLTTTEQFKYFKQQVDFLENSDKYIEKIKKSNNSQIKLSDILQTKEQSRSPYQKQINDKIAKKAFNDSMNLLSQEIFKGQAIKNIQLQRHHSVLLTGQIQLDNISPNTIKFTKSPSTSQDGAFSNFIKNISNFSRLNSLMSEDDDQLSKKSDKIQERSNSLMSMSPIRIKERRSISKFSDSSDQKIDQELIQKAQKVNNNSPLPTNPVKLQTQESVEEIKKMLKNSSSSFKIESTLQNSDTQKTRLNSLKCKKNQEIIDNEQLIKNFKNASNPQLTKLYTQIQRIKRLKDKEKEKDYCNIAQSLQKKVSETQIQQEANDIKQLILSQDKYKDSLTRFKGDQQHYKKIKDINQQQTAIFKHAKLNNRGVQQQQSDQFTQQTPLILQIQQKKISKMQNS</sequence>
<dbReference type="RefSeq" id="XP_001024816.2">
    <property type="nucleotide sequence ID" value="XM_001024816.2"/>
</dbReference>
<protein>
    <submittedName>
        <fullName evidence="3">Cyclic nucleotide-binding domain protein</fullName>
    </submittedName>
</protein>
<dbReference type="OrthoDB" id="6051053at2759"/>
<dbReference type="GO" id="GO:0030552">
    <property type="term" value="F:cAMP binding"/>
    <property type="evidence" value="ECO:0007669"/>
    <property type="project" value="TreeGrafter"/>
</dbReference>
<dbReference type="GO" id="GO:0034236">
    <property type="term" value="F:protein kinase A catalytic subunit binding"/>
    <property type="evidence" value="ECO:0007669"/>
    <property type="project" value="TreeGrafter"/>
</dbReference>
<name>I7LXG0_TETTS</name>
<dbReference type="InterPro" id="IPR014710">
    <property type="entry name" value="RmlC-like_jellyroll"/>
</dbReference>
<dbReference type="InterPro" id="IPR000595">
    <property type="entry name" value="cNMP-bd_dom"/>
</dbReference>
<dbReference type="GO" id="GO:0005952">
    <property type="term" value="C:cAMP-dependent protein kinase complex"/>
    <property type="evidence" value="ECO:0007669"/>
    <property type="project" value="InterPro"/>
</dbReference>
<dbReference type="SMART" id="SM00100">
    <property type="entry name" value="cNMP"/>
    <property type="match status" value="2"/>
</dbReference>
<feature type="region of interest" description="Disordered" evidence="1">
    <location>
        <begin position="1158"/>
        <end position="1181"/>
    </location>
</feature>
<dbReference type="GO" id="GO:0004862">
    <property type="term" value="F:cAMP-dependent protein kinase inhibitor activity"/>
    <property type="evidence" value="ECO:0007669"/>
    <property type="project" value="TreeGrafter"/>
</dbReference>
<feature type="region of interest" description="Disordered" evidence="1">
    <location>
        <begin position="988"/>
        <end position="1012"/>
    </location>
</feature>